<reference evidence="1" key="1">
    <citation type="submission" date="2021-02" db="EMBL/GenBank/DDBJ databases">
        <authorList>
            <person name="Dougan E. K."/>
            <person name="Rhodes N."/>
            <person name="Thang M."/>
            <person name="Chan C."/>
        </authorList>
    </citation>
    <scope>NUCLEOTIDE SEQUENCE</scope>
</reference>
<sequence>MAVSDELLRRGAKELLSDQWQVLRNDASVDISFKRLDGPCLLRLPYNVPMPGNVDLSTLADMPRPEIFCNRKELRAMGVQLEAFDIQQVDKVFSPGDCFVSSRHDSECNDLFAEMKQVGALVGALAAPEPDSAPKPELTERLLTWRNFPVESALTIIAVPFDEEAQMFRYQYRQHFTCICVLIPSRALEAADAQQEDGKNELQVLIGLFTEDVASWATDAIQVLHGAMSQLVQREMYLLVATCLTTPSLKEADRKFYRLLSLRTCQGGWPLLPGEVIMGENVELQDSEVLEPLFKTWARPLQSTNFSFADYLHSFMKRIGAEIRVFDSMDGRPLVFYQAVVRTSQWELVAPRFQEAWDYQRLAYSRIVATKRHAPSISDHRNARFVEVDVGPIIHEESPVQVRNTFLHFAEPQDFTPKRRLSH</sequence>
<keyword evidence="2" id="KW-1185">Reference proteome</keyword>
<evidence type="ECO:0000313" key="1">
    <source>
        <dbReference type="EMBL" id="CAE7204383.1"/>
    </source>
</evidence>
<comment type="caution">
    <text evidence="1">The sequence shown here is derived from an EMBL/GenBank/DDBJ whole genome shotgun (WGS) entry which is preliminary data.</text>
</comment>
<evidence type="ECO:0000313" key="2">
    <source>
        <dbReference type="Proteomes" id="UP000604046"/>
    </source>
</evidence>
<gene>
    <name evidence="1" type="primary">lon2</name>
    <name evidence="1" type="ORF">SNAT2548_LOCUS6356</name>
</gene>
<dbReference type="Proteomes" id="UP000604046">
    <property type="component" value="Unassembled WGS sequence"/>
</dbReference>
<name>A0A812JDS1_9DINO</name>
<proteinExistence type="predicted"/>
<accession>A0A812JDS1</accession>
<dbReference type="EMBL" id="CAJNDS010000422">
    <property type="protein sequence ID" value="CAE7204383.1"/>
    <property type="molecule type" value="Genomic_DNA"/>
</dbReference>
<protein>
    <submittedName>
        <fullName evidence="1">Lon2 protein</fullName>
    </submittedName>
</protein>
<organism evidence="1 2">
    <name type="scientific">Symbiodinium natans</name>
    <dbReference type="NCBI Taxonomy" id="878477"/>
    <lineage>
        <taxon>Eukaryota</taxon>
        <taxon>Sar</taxon>
        <taxon>Alveolata</taxon>
        <taxon>Dinophyceae</taxon>
        <taxon>Suessiales</taxon>
        <taxon>Symbiodiniaceae</taxon>
        <taxon>Symbiodinium</taxon>
    </lineage>
</organism>
<dbReference type="AlphaFoldDB" id="A0A812JDS1"/>